<protein>
    <submittedName>
        <fullName evidence="1">5046_t:CDS:1</fullName>
    </submittedName>
</protein>
<evidence type="ECO:0000313" key="1">
    <source>
        <dbReference type="EMBL" id="CAG8452007.1"/>
    </source>
</evidence>
<gene>
    <name evidence="1" type="ORF">SCALOS_LOCUS1224</name>
</gene>
<accession>A0ACA9K630</accession>
<name>A0ACA9K630_9GLOM</name>
<dbReference type="Proteomes" id="UP000789860">
    <property type="component" value="Unassembled WGS sequence"/>
</dbReference>
<evidence type="ECO:0000313" key="2">
    <source>
        <dbReference type="Proteomes" id="UP000789860"/>
    </source>
</evidence>
<proteinExistence type="predicted"/>
<dbReference type="EMBL" id="CAJVPM010000784">
    <property type="protein sequence ID" value="CAG8452007.1"/>
    <property type="molecule type" value="Genomic_DNA"/>
</dbReference>
<keyword evidence="2" id="KW-1185">Reference proteome</keyword>
<reference evidence="1" key="1">
    <citation type="submission" date="2021-06" db="EMBL/GenBank/DDBJ databases">
        <authorList>
            <person name="Kallberg Y."/>
            <person name="Tangrot J."/>
            <person name="Rosling A."/>
        </authorList>
    </citation>
    <scope>NUCLEOTIDE SEQUENCE</scope>
    <source>
        <strain evidence="1">AU212A</strain>
    </source>
</reference>
<comment type="caution">
    <text evidence="1">The sequence shown here is derived from an EMBL/GenBank/DDBJ whole genome shotgun (WGS) entry which is preliminary data.</text>
</comment>
<sequence length="610" mass="69778">MSDVDRKKELLEKRQKLARLKQQRNERFNNQGTTIITEAAHRIDPESYRKVDNYAKILAEEKDRATRPGSLSSLEDFDISDKVKVEKGKNSTPTYPTHPFTNRFLPEFSSFQEDSINVGARTLVFREFEIQTDESSFDTKPPSEEEIREKVLKEHEIKKAALEAERLKIETEKKIKKELSEEDKKELITSPKFAKFVSHSAELVENTLNEHYDFMIDYKVVKEVESNEESRKLIKCECSFFDDRWSKNRSVTDVNWSSKDPERVVASFNKNPLAINEPDGIVLVWNLLRPEKPEFVLHSQSDVLTTTFSDFRSELVIGGTYSGHIMLWDMRAKSSPVHKTSFSVNGHTHPIYSMQIVGTQNEHNLITASTDGLVCSWQLDMLVQPVDRLELIHSEHSKTDEVSVTAFGFPDNENDTTAFWVGTEEGNIYQVNRYGRPGGKAGINQCDFYKGHWGPVTGLHFHPKIGSEDFEFNDLFLTSSVDWTSFLNTPTSPRIITPLHSFEGADDYVYDVKWSPRHPAQFASVDGTGKFSVWNLNVDIEALNKIQWDKEGKKTVIGSSDGHVYIYDIGELCIPHDDEIALMKNTISELKGVNIMDNLDSYSGRFTFTK</sequence>
<organism evidence="1 2">
    <name type="scientific">Scutellospora calospora</name>
    <dbReference type="NCBI Taxonomy" id="85575"/>
    <lineage>
        <taxon>Eukaryota</taxon>
        <taxon>Fungi</taxon>
        <taxon>Fungi incertae sedis</taxon>
        <taxon>Mucoromycota</taxon>
        <taxon>Glomeromycotina</taxon>
        <taxon>Glomeromycetes</taxon>
        <taxon>Diversisporales</taxon>
        <taxon>Gigasporaceae</taxon>
        <taxon>Scutellospora</taxon>
    </lineage>
</organism>